<reference evidence="11" key="2">
    <citation type="submission" date="2025-09" db="UniProtKB">
        <authorList>
            <consortium name="Ensembl"/>
        </authorList>
    </citation>
    <scope>IDENTIFICATION</scope>
</reference>
<keyword evidence="4 7" id="KW-0863">Zinc-finger</keyword>
<organism evidence="11 12">
    <name type="scientific">Chelydra serpentina</name>
    <name type="common">Snapping turtle</name>
    <name type="synonym">Testudo serpentina</name>
    <dbReference type="NCBI Taxonomy" id="8475"/>
    <lineage>
        <taxon>Eukaryota</taxon>
        <taxon>Metazoa</taxon>
        <taxon>Chordata</taxon>
        <taxon>Craniata</taxon>
        <taxon>Vertebrata</taxon>
        <taxon>Euteleostomi</taxon>
        <taxon>Archelosauria</taxon>
        <taxon>Testudinata</taxon>
        <taxon>Testudines</taxon>
        <taxon>Cryptodira</taxon>
        <taxon>Durocryptodira</taxon>
        <taxon>Americhelydia</taxon>
        <taxon>Chelydroidea</taxon>
        <taxon>Chelydridae</taxon>
        <taxon>Chelydra</taxon>
    </lineage>
</organism>
<dbReference type="Pfam" id="PF00096">
    <property type="entry name" value="zf-C2H2"/>
    <property type="match status" value="3"/>
</dbReference>
<feature type="domain" description="SCAN box" evidence="10">
    <location>
        <begin position="38"/>
        <end position="108"/>
    </location>
</feature>
<dbReference type="AlphaFoldDB" id="A0A8C3SLV0"/>
<dbReference type="InterPro" id="IPR036236">
    <property type="entry name" value="Znf_C2H2_sf"/>
</dbReference>
<feature type="domain" description="C2H2-type" evidence="9">
    <location>
        <begin position="223"/>
        <end position="250"/>
    </location>
</feature>
<accession>A0A8C3SLV0</accession>
<keyword evidence="3" id="KW-0677">Repeat</keyword>
<reference evidence="11" key="1">
    <citation type="submission" date="2025-08" db="UniProtKB">
        <authorList>
            <consortium name="Ensembl"/>
        </authorList>
    </citation>
    <scope>IDENTIFICATION</scope>
</reference>
<evidence type="ECO:0000256" key="4">
    <source>
        <dbReference type="ARBA" id="ARBA00022771"/>
    </source>
</evidence>
<feature type="domain" description="C2H2-type" evidence="9">
    <location>
        <begin position="323"/>
        <end position="350"/>
    </location>
</feature>
<evidence type="ECO:0000256" key="2">
    <source>
        <dbReference type="ARBA" id="ARBA00022723"/>
    </source>
</evidence>
<dbReference type="GO" id="GO:0000978">
    <property type="term" value="F:RNA polymerase II cis-regulatory region sequence-specific DNA binding"/>
    <property type="evidence" value="ECO:0007669"/>
    <property type="project" value="TreeGrafter"/>
</dbReference>
<comment type="subcellular location">
    <subcellularLocation>
        <location evidence="1">Nucleus</location>
    </subcellularLocation>
</comment>
<protein>
    <submittedName>
        <fullName evidence="11">Uncharacterized protein</fullName>
    </submittedName>
</protein>
<dbReference type="FunFam" id="3.30.160.60:FF:000478">
    <property type="entry name" value="Zinc finger protein 133"/>
    <property type="match status" value="1"/>
</dbReference>
<feature type="domain" description="C2H2-type" evidence="9">
    <location>
        <begin position="279"/>
        <end position="306"/>
    </location>
</feature>
<evidence type="ECO:0000256" key="8">
    <source>
        <dbReference type="SAM" id="MobiDB-lite"/>
    </source>
</evidence>
<evidence type="ECO:0000256" key="1">
    <source>
        <dbReference type="ARBA" id="ARBA00004123"/>
    </source>
</evidence>
<sequence length="350" mass="40642">MEKPNRPIAARMPGRQVTMIRGRKLTLQWYEISTETYRQHCWRFCYQEAKGPSEAYSRFQELSHWWLKAKIHTKKQLLAILPEQMQIWVQERHPGNSSKAAALAEDFQLVHQESKRQVKKPLTLIVQMRMTRRVIWGAASQVPWRQPVGEAAAEVPGGRRSCCRGLRRHFGGSFFGRRGPRRHLSGSVSRHRLGRQKSWCRPCFCQRSGLIQHQSIHKGDKPYTCLECGKSFRVSSKLIRHRGIHTGEKPYLCPNWGKSFSQSSHLVQHQGAHMGQKAYKCHDCGKSFSNSSTLIRHQRSHTGEKPYKSLTKHQRIHRGEKPYTCLECGKSFSQSSHISRHQRTHLERKP</sequence>
<dbReference type="PROSITE" id="PS50157">
    <property type="entry name" value="ZINC_FINGER_C2H2_2"/>
    <property type="match status" value="5"/>
</dbReference>
<evidence type="ECO:0000259" key="10">
    <source>
        <dbReference type="PROSITE" id="PS50804"/>
    </source>
</evidence>
<dbReference type="SUPFAM" id="SSF57667">
    <property type="entry name" value="beta-beta-alpha zinc fingers"/>
    <property type="match status" value="3"/>
</dbReference>
<dbReference type="Ensembl" id="ENSCSRT00000016984.1">
    <property type="protein sequence ID" value="ENSCSRP00000016269.1"/>
    <property type="gene ID" value="ENSCSRG00000012443.1"/>
</dbReference>
<evidence type="ECO:0000313" key="11">
    <source>
        <dbReference type="Ensembl" id="ENSCSRP00000016269.1"/>
    </source>
</evidence>
<dbReference type="FunFam" id="3.30.160.60:FF:000016">
    <property type="entry name" value="zinc finger protein 37 homolog"/>
    <property type="match status" value="1"/>
</dbReference>
<name>A0A8C3SLV0_CHESE</name>
<evidence type="ECO:0000256" key="6">
    <source>
        <dbReference type="ARBA" id="ARBA00023242"/>
    </source>
</evidence>
<dbReference type="Gene3D" id="3.30.160.60">
    <property type="entry name" value="Classic Zinc Finger"/>
    <property type="match status" value="5"/>
</dbReference>
<feature type="domain" description="C2H2-type" evidence="9">
    <location>
        <begin position="200"/>
        <end position="222"/>
    </location>
</feature>
<dbReference type="Gene3D" id="1.10.4020.10">
    <property type="entry name" value="DNA breaking-rejoining enzymes"/>
    <property type="match status" value="1"/>
</dbReference>
<dbReference type="InterPro" id="IPR038269">
    <property type="entry name" value="SCAN_sf"/>
</dbReference>
<dbReference type="PROSITE" id="PS50804">
    <property type="entry name" value="SCAN_BOX"/>
    <property type="match status" value="1"/>
</dbReference>
<dbReference type="Proteomes" id="UP000694403">
    <property type="component" value="Unplaced"/>
</dbReference>
<dbReference type="SMART" id="SM00355">
    <property type="entry name" value="ZnF_C2H2"/>
    <property type="match status" value="5"/>
</dbReference>
<evidence type="ECO:0000313" key="12">
    <source>
        <dbReference type="Proteomes" id="UP000694403"/>
    </source>
</evidence>
<evidence type="ECO:0000259" key="9">
    <source>
        <dbReference type="PROSITE" id="PS50157"/>
    </source>
</evidence>
<dbReference type="GO" id="GO:0005634">
    <property type="term" value="C:nucleus"/>
    <property type="evidence" value="ECO:0007669"/>
    <property type="project" value="UniProtKB-SubCell"/>
</dbReference>
<evidence type="ECO:0000256" key="7">
    <source>
        <dbReference type="PROSITE-ProRule" id="PRU00042"/>
    </source>
</evidence>
<dbReference type="InterPro" id="IPR003309">
    <property type="entry name" value="SCAN_dom"/>
</dbReference>
<keyword evidence="2" id="KW-0479">Metal-binding</keyword>
<dbReference type="PANTHER" id="PTHR23226:SF85">
    <property type="entry name" value="ZINC FINGER PROTEIN 397"/>
    <property type="match status" value="1"/>
</dbReference>
<dbReference type="InterPro" id="IPR013087">
    <property type="entry name" value="Znf_C2H2_type"/>
</dbReference>
<feature type="domain" description="C2H2-type" evidence="9">
    <location>
        <begin position="251"/>
        <end position="278"/>
    </location>
</feature>
<dbReference type="FunFam" id="3.30.160.60:FF:002343">
    <property type="entry name" value="Zinc finger protein 33A"/>
    <property type="match status" value="2"/>
</dbReference>
<feature type="region of interest" description="Disordered" evidence="8">
    <location>
        <begin position="295"/>
        <end position="315"/>
    </location>
</feature>
<evidence type="ECO:0000256" key="5">
    <source>
        <dbReference type="ARBA" id="ARBA00022833"/>
    </source>
</evidence>
<keyword evidence="12" id="KW-1185">Reference proteome</keyword>
<dbReference type="PROSITE" id="PS00028">
    <property type="entry name" value="ZINC_FINGER_C2H2_1"/>
    <property type="match status" value="3"/>
</dbReference>
<dbReference type="GO" id="GO:0000981">
    <property type="term" value="F:DNA-binding transcription factor activity, RNA polymerase II-specific"/>
    <property type="evidence" value="ECO:0007669"/>
    <property type="project" value="TreeGrafter"/>
</dbReference>
<keyword evidence="6" id="KW-0539">Nucleus</keyword>
<dbReference type="PANTHER" id="PTHR23226">
    <property type="entry name" value="ZINC FINGER AND SCAN DOMAIN-CONTAINING"/>
    <property type="match status" value="1"/>
</dbReference>
<evidence type="ECO:0000256" key="3">
    <source>
        <dbReference type="ARBA" id="ARBA00022737"/>
    </source>
</evidence>
<proteinExistence type="predicted"/>
<dbReference type="SMART" id="SM00431">
    <property type="entry name" value="SCAN"/>
    <property type="match status" value="1"/>
</dbReference>
<dbReference type="SUPFAM" id="SSF47353">
    <property type="entry name" value="Retrovirus capsid dimerization domain-like"/>
    <property type="match status" value="1"/>
</dbReference>
<keyword evidence="5" id="KW-0862">Zinc</keyword>
<dbReference type="Pfam" id="PF02023">
    <property type="entry name" value="SCAN"/>
    <property type="match status" value="1"/>
</dbReference>
<dbReference type="GO" id="GO:0008270">
    <property type="term" value="F:zinc ion binding"/>
    <property type="evidence" value="ECO:0007669"/>
    <property type="project" value="UniProtKB-KW"/>
</dbReference>